<name>A0ABN9BYA1_9NEOB</name>
<gene>
    <name evidence="1" type="ORF">SPARVUS_LOCUS3930772</name>
</gene>
<evidence type="ECO:0000313" key="1">
    <source>
        <dbReference type="EMBL" id="CAI9552717.1"/>
    </source>
</evidence>
<proteinExistence type="predicted"/>
<reference evidence="1" key="1">
    <citation type="submission" date="2023-05" db="EMBL/GenBank/DDBJ databases">
        <authorList>
            <person name="Stuckert A."/>
        </authorList>
    </citation>
    <scope>NUCLEOTIDE SEQUENCE</scope>
</reference>
<dbReference type="Proteomes" id="UP001162483">
    <property type="component" value="Unassembled WGS sequence"/>
</dbReference>
<sequence>KKFSLLIKWCTNGSIDTGFFFYTSNGGGDQRLIVGLQDYGGHSDTWGGTVTNIPSDTNIVTSANKKHCHVTNDTGQEGVNIWGDQRVNCVLFYCFSFLSARVHCFGWLCTAQPSKAVCLQ</sequence>
<comment type="caution">
    <text evidence="1">The sequence shown here is derived from an EMBL/GenBank/DDBJ whole genome shotgun (WGS) entry which is preliminary data.</text>
</comment>
<evidence type="ECO:0000313" key="2">
    <source>
        <dbReference type="Proteomes" id="UP001162483"/>
    </source>
</evidence>
<dbReference type="EMBL" id="CATNWA010006737">
    <property type="protein sequence ID" value="CAI9552717.1"/>
    <property type="molecule type" value="Genomic_DNA"/>
</dbReference>
<protein>
    <recommendedName>
        <fullName evidence="3">Lectin</fullName>
    </recommendedName>
</protein>
<accession>A0ABN9BYA1</accession>
<evidence type="ECO:0008006" key="3">
    <source>
        <dbReference type="Google" id="ProtNLM"/>
    </source>
</evidence>
<keyword evidence="2" id="KW-1185">Reference proteome</keyword>
<feature type="non-terminal residue" evidence="1">
    <location>
        <position position="1"/>
    </location>
</feature>
<organism evidence="1 2">
    <name type="scientific">Staurois parvus</name>
    <dbReference type="NCBI Taxonomy" id="386267"/>
    <lineage>
        <taxon>Eukaryota</taxon>
        <taxon>Metazoa</taxon>
        <taxon>Chordata</taxon>
        <taxon>Craniata</taxon>
        <taxon>Vertebrata</taxon>
        <taxon>Euteleostomi</taxon>
        <taxon>Amphibia</taxon>
        <taxon>Batrachia</taxon>
        <taxon>Anura</taxon>
        <taxon>Neobatrachia</taxon>
        <taxon>Ranoidea</taxon>
        <taxon>Ranidae</taxon>
        <taxon>Staurois</taxon>
    </lineage>
</organism>